<organism evidence="1 2">
    <name type="scientific">Araneus ventricosus</name>
    <name type="common">Orbweaver spider</name>
    <name type="synonym">Epeira ventricosa</name>
    <dbReference type="NCBI Taxonomy" id="182803"/>
    <lineage>
        <taxon>Eukaryota</taxon>
        <taxon>Metazoa</taxon>
        <taxon>Ecdysozoa</taxon>
        <taxon>Arthropoda</taxon>
        <taxon>Chelicerata</taxon>
        <taxon>Arachnida</taxon>
        <taxon>Araneae</taxon>
        <taxon>Araneomorphae</taxon>
        <taxon>Entelegynae</taxon>
        <taxon>Araneoidea</taxon>
        <taxon>Araneidae</taxon>
        <taxon>Araneus</taxon>
    </lineage>
</organism>
<gene>
    <name evidence="1" type="ORF">AVEN_109211_1</name>
</gene>
<sequence>MCGNKLMYNEQRFYTLLTNSTGSDGRRCNITASGLEHSRFETRLHQRSVLNVGLVFVKSDVVDQASSLWCGAEVWRGRCQFRHSHHLTAVQCNKVLHKIALVLLQNRTLVQVISGSTCQTDKPALCGAGVSVNTVFLNL</sequence>
<reference evidence="1 2" key="1">
    <citation type="journal article" date="2019" name="Sci. Rep.">
        <title>Orb-weaving spider Araneus ventricosus genome elucidates the spidroin gene catalogue.</title>
        <authorList>
            <person name="Kono N."/>
            <person name="Nakamura H."/>
            <person name="Ohtoshi R."/>
            <person name="Moran D.A.P."/>
            <person name="Shinohara A."/>
            <person name="Yoshida Y."/>
            <person name="Fujiwara M."/>
            <person name="Mori M."/>
            <person name="Tomita M."/>
            <person name="Arakawa K."/>
        </authorList>
    </citation>
    <scope>NUCLEOTIDE SEQUENCE [LARGE SCALE GENOMIC DNA]</scope>
</reference>
<dbReference type="EMBL" id="BGPR01017501">
    <property type="protein sequence ID" value="GBN76348.1"/>
    <property type="molecule type" value="Genomic_DNA"/>
</dbReference>
<protein>
    <submittedName>
        <fullName evidence="1">Uncharacterized protein</fullName>
    </submittedName>
</protein>
<accession>A0A4Y2RL11</accession>
<evidence type="ECO:0000313" key="2">
    <source>
        <dbReference type="Proteomes" id="UP000499080"/>
    </source>
</evidence>
<dbReference type="AlphaFoldDB" id="A0A4Y2RL11"/>
<name>A0A4Y2RL11_ARAVE</name>
<proteinExistence type="predicted"/>
<keyword evidence="2" id="KW-1185">Reference proteome</keyword>
<evidence type="ECO:0000313" key="1">
    <source>
        <dbReference type="EMBL" id="GBN76348.1"/>
    </source>
</evidence>
<dbReference type="Proteomes" id="UP000499080">
    <property type="component" value="Unassembled WGS sequence"/>
</dbReference>
<comment type="caution">
    <text evidence="1">The sequence shown here is derived from an EMBL/GenBank/DDBJ whole genome shotgun (WGS) entry which is preliminary data.</text>
</comment>